<dbReference type="EMBL" id="ML977319">
    <property type="protein sequence ID" value="KAF2117054.1"/>
    <property type="molecule type" value="Genomic_DNA"/>
</dbReference>
<dbReference type="Proteomes" id="UP000799770">
    <property type="component" value="Unassembled WGS sequence"/>
</dbReference>
<keyword evidence="2" id="KW-1185">Reference proteome</keyword>
<name>A0A6A5ZDD2_9PLEO</name>
<gene>
    <name evidence="1" type="ORF">BDV96DRAFT_17884</name>
</gene>
<evidence type="ECO:0000313" key="1">
    <source>
        <dbReference type="EMBL" id="KAF2117054.1"/>
    </source>
</evidence>
<evidence type="ECO:0000313" key="2">
    <source>
        <dbReference type="Proteomes" id="UP000799770"/>
    </source>
</evidence>
<dbReference type="AlphaFoldDB" id="A0A6A5ZDD2"/>
<reference evidence="1" key="1">
    <citation type="journal article" date="2020" name="Stud. Mycol.">
        <title>101 Dothideomycetes genomes: a test case for predicting lifestyles and emergence of pathogens.</title>
        <authorList>
            <person name="Haridas S."/>
            <person name="Albert R."/>
            <person name="Binder M."/>
            <person name="Bloem J."/>
            <person name="Labutti K."/>
            <person name="Salamov A."/>
            <person name="Andreopoulos B."/>
            <person name="Baker S."/>
            <person name="Barry K."/>
            <person name="Bills G."/>
            <person name="Bluhm B."/>
            <person name="Cannon C."/>
            <person name="Castanera R."/>
            <person name="Culley D."/>
            <person name="Daum C."/>
            <person name="Ezra D."/>
            <person name="Gonzalez J."/>
            <person name="Henrissat B."/>
            <person name="Kuo A."/>
            <person name="Liang C."/>
            <person name="Lipzen A."/>
            <person name="Lutzoni F."/>
            <person name="Magnuson J."/>
            <person name="Mondo S."/>
            <person name="Nolan M."/>
            <person name="Ohm R."/>
            <person name="Pangilinan J."/>
            <person name="Park H.-J."/>
            <person name="Ramirez L."/>
            <person name="Alfaro M."/>
            <person name="Sun H."/>
            <person name="Tritt A."/>
            <person name="Yoshinaga Y."/>
            <person name="Zwiers L.-H."/>
            <person name="Turgeon B."/>
            <person name="Goodwin S."/>
            <person name="Spatafora J."/>
            <person name="Crous P."/>
            <person name="Grigoriev I."/>
        </authorList>
    </citation>
    <scope>NUCLEOTIDE SEQUENCE</scope>
    <source>
        <strain evidence="1">CBS 627.86</strain>
    </source>
</reference>
<dbReference type="OrthoDB" id="10435529at2759"/>
<sequence length="169" mass="19253">MGQNSETLEISMTYFETDERFETEKPYMCLGEPPPGLEKMNCSFSSGRPTKVRDVRGLDTCSFERDGFVVVNHRSEHETSLRSGQADQLASSSLIGYIGEVQSFLKGYFGAEQVTCFDWRFREVHENDCIEDAYADDEEHDLRTRPVLPAYMPHFDLSAGGGWHTLKHI</sequence>
<proteinExistence type="predicted"/>
<organism evidence="1 2">
    <name type="scientific">Lophiotrema nucula</name>
    <dbReference type="NCBI Taxonomy" id="690887"/>
    <lineage>
        <taxon>Eukaryota</taxon>
        <taxon>Fungi</taxon>
        <taxon>Dikarya</taxon>
        <taxon>Ascomycota</taxon>
        <taxon>Pezizomycotina</taxon>
        <taxon>Dothideomycetes</taxon>
        <taxon>Pleosporomycetidae</taxon>
        <taxon>Pleosporales</taxon>
        <taxon>Lophiotremataceae</taxon>
        <taxon>Lophiotrema</taxon>
    </lineage>
</organism>
<protein>
    <submittedName>
        <fullName evidence="1">Uncharacterized protein</fullName>
    </submittedName>
</protein>
<accession>A0A6A5ZDD2</accession>